<evidence type="ECO:0000313" key="2">
    <source>
        <dbReference type="EMBL" id="KHE90351.1"/>
    </source>
</evidence>
<accession>A0A0B0EE62</accession>
<proteinExistence type="predicted"/>
<dbReference type="eggNOG" id="ENOG5033JWE">
    <property type="taxonomic scope" value="Bacteria"/>
</dbReference>
<dbReference type="EMBL" id="JRYO01000266">
    <property type="protein sequence ID" value="KHE90351.1"/>
    <property type="molecule type" value="Genomic_DNA"/>
</dbReference>
<evidence type="ECO:0000313" key="3">
    <source>
        <dbReference type="Proteomes" id="UP000030652"/>
    </source>
</evidence>
<feature type="region of interest" description="Disordered" evidence="1">
    <location>
        <begin position="67"/>
        <end position="93"/>
    </location>
</feature>
<evidence type="ECO:0000256" key="1">
    <source>
        <dbReference type="SAM" id="MobiDB-lite"/>
    </source>
</evidence>
<comment type="caution">
    <text evidence="2">The sequence shown here is derived from an EMBL/GenBank/DDBJ whole genome shotgun (WGS) entry which is preliminary data.</text>
</comment>
<organism evidence="2 3">
    <name type="scientific">Candidatus Scalindua brodae</name>
    <dbReference type="NCBI Taxonomy" id="237368"/>
    <lineage>
        <taxon>Bacteria</taxon>
        <taxon>Pseudomonadati</taxon>
        <taxon>Planctomycetota</taxon>
        <taxon>Candidatus Brocadiia</taxon>
        <taxon>Candidatus Brocadiales</taxon>
        <taxon>Candidatus Scalinduaceae</taxon>
        <taxon>Candidatus Scalindua</taxon>
    </lineage>
</organism>
<gene>
    <name evidence="2" type="ORF">SCABRO_03933</name>
</gene>
<reference evidence="2 3" key="1">
    <citation type="submission" date="2014-10" db="EMBL/GenBank/DDBJ databases">
        <title>Draft genome of anammox bacterium scalindua brodae, obtained using differential coverage binning of sequence data from two enrichment reactors.</title>
        <authorList>
            <person name="Speth D.R."/>
            <person name="Russ L."/>
            <person name="Kartal B."/>
            <person name="Op den Camp H.J."/>
            <person name="Dutilh B.E."/>
            <person name="Jetten M.S."/>
        </authorList>
    </citation>
    <scope>NUCLEOTIDE SEQUENCE [LARGE SCALE GENOMIC DNA]</scope>
    <source>
        <strain evidence="2">RU1</strain>
    </source>
</reference>
<dbReference type="AlphaFoldDB" id="A0A0B0EE62"/>
<dbReference type="Proteomes" id="UP000030652">
    <property type="component" value="Unassembled WGS sequence"/>
</dbReference>
<protein>
    <submittedName>
        <fullName evidence="2">Uncharacterized protein</fullName>
    </submittedName>
</protein>
<dbReference type="NCBIfam" id="TIGR04358">
    <property type="entry name" value="XXXCH_domain"/>
    <property type="match status" value="1"/>
</dbReference>
<name>A0A0B0EE62_9BACT</name>
<dbReference type="InterPro" id="IPR027588">
    <property type="entry name" value="XXXCH_dom_fam"/>
</dbReference>
<sequence>MSDSNRQKQEFYLSIKETAEKLRTLAGELERGVVTINNEKCKIAAHTDVKIRLKTKGDTFSSNLKFKLESPLPPGDGEDGKDDSKGESTSSTGLAVESYKDLKMRMSKDFKAIKKSCLVEQAIPESDLVERFYHDSKTMCTYPDKGEEFYEAFLKQTDSLYEAFNTSDLKAMSSSVESLARSRSDCHEKHK</sequence>